<protein>
    <submittedName>
        <fullName evidence="2">Uncharacterized protein</fullName>
    </submittedName>
</protein>
<keyword evidence="1" id="KW-1133">Transmembrane helix</keyword>
<reference evidence="2 3" key="1">
    <citation type="submission" date="2018-04" db="EMBL/GenBank/DDBJ databases">
        <title>Genomic Encyclopedia of Type Strains, Phase III (KMG-III): the genomes of soil and plant-associated and newly described type strains.</title>
        <authorList>
            <person name="Whitman W."/>
        </authorList>
    </citation>
    <scope>NUCLEOTIDE SEQUENCE [LARGE SCALE GENOMIC DNA]</scope>
    <source>
        <strain evidence="2 3">KA25</strain>
    </source>
</reference>
<evidence type="ECO:0000313" key="2">
    <source>
        <dbReference type="EMBL" id="PTR08163.1"/>
    </source>
</evidence>
<evidence type="ECO:0000256" key="1">
    <source>
        <dbReference type="SAM" id="Phobius"/>
    </source>
</evidence>
<comment type="caution">
    <text evidence="2">The sequence shown here is derived from an EMBL/GenBank/DDBJ whole genome shotgun (WGS) entry which is preliminary data.</text>
</comment>
<name>A0A2T5JMD4_9RHOB</name>
<keyword evidence="1" id="KW-0812">Transmembrane</keyword>
<feature type="transmembrane region" description="Helical" evidence="1">
    <location>
        <begin position="28"/>
        <end position="49"/>
    </location>
</feature>
<dbReference type="EMBL" id="QAOT01000037">
    <property type="protein sequence ID" value="PTR08163.1"/>
    <property type="molecule type" value="Genomic_DNA"/>
</dbReference>
<organism evidence="2 3">
    <name type="scientific">Cereibacter azotoformans</name>
    <dbReference type="NCBI Taxonomy" id="43057"/>
    <lineage>
        <taxon>Bacteria</taxon>
        <taxon>Pseudomonadati</taxon>
        <taxon>Pseudomonadota</taxon>
        <taxon>Alphaproteobacteria</taxon>
        <taxon>Rhodobacterales</taxon>
        <taxon>Paracoccaceae</taxon>
        <taxon>Cereibacter</taxon>
    </lineage>
</organism>
<gene>
    <name evidence="2" type="ORF">C8J28_1379</name>
</gene>
<proteinExistence type="predicted"/>
<dbReference type="Proteomes" id="UP000244060">
    <property type="component" value="Unassembled WGS sequence"/>
</dbReference>
<keyword evidence="1" id="KW-0472">Membrane</keyword>
<dbReference type="AlphaFoldDB" id="A0A2T5JMD4"/>
<dbReference type="RefSeq" id="WP_181318585.1">
    <property type="nucleotide sequence ID" value="NZ_QAOT01000037.1"/>
</dbReference>
<accession>A0A2T5JMD4</accession>
<evidence type="ECO:0000313" key="3">
    <source>
        <dbReference type="Proteomes" id="UP000244060"/>
    </source>
</evidence>
<keyword evidence="3" id="KW-1185">Reference proteome</keyword>
<sequence length="50" mass="5676">MPRYVDEEVGKIVRRRTVKTFGDKVKEFVQQLIGGVVVIFIISVAIKILS</sequence>